<dbReference type="CDD" id="cd10017">
    <property type="entry name" value="B3_DNA"/>
    <property type="match status" value="1"/>
</dbReference>
<feature type="domain" description="TF-B3" evidence="6">
    <location>
        <begin position="152"/>
        <end position="243"/>
    </location>
</feature>
<dbReference type="InterPro" id="IPR015300">
    <property type="entry name" value="DNA-bd_pseudobarrel_sf"/>
</dbReference>
<dbReference type="GO" id="GO:0005634">
    <property type="term" value="C:nucleus"/>
    <property type="evidence" value="ECO:0007669"/>
    <property type="project" value="UniProtKB-SubCell"/>
</dbReference>
<dbReference type="SUPFAM" id="SSF101936">
    <property type="entry name" value="DNA-binding pseudobarrel domain"/>
    <property type="match status" value="1"/>
</dbReference>
<evidence type="ECO:0000256" key="4">
    <source>
        <dbReference type="ARBA" id="ARBA00023163"/>
    </source>
</evidence>
<dbReference type="Pfam" id="PF02362">
    <property type="entry name" value="B3"/>
    <property type="match status" value="1"/>
</dbReference>
<gene>
    <name evidence="7" type="ORF">F2P56_013938</name>
</gene>
<organism evidence="7 8">
    <name type="scientific">Juglans regia</name>
    <name type="common">English walnut</name>
    <dbReference type="NCBI Taxonomy" id="51240"/>
    <lineage>
        <taxon>Eukaryota</taxon>
        <taxon>Viridiplantae</taxon>
        <taxon>Streptophyta</taxon>
        <taxon>Embryophyta</taxon>
        <taxon>Tracheophyta</taxon>
        <taxon>Spermatophyta</taxon>
        <taxon>Magnoliopsida</taxon>
        <taxon>eudicotyledons</taxon>
        <taxon>Gunneridae</taxon>
        <taxon>Pentapetalae</taxon>
        <taxon>rosids</taxon>
        <taxon>fabids</taxon>
        <taxon>Fagales</taxon>
        <taxon>Juglandaceae</taxon>
        <taxon>Juglans</taxon>
    </lineage>
</organism>
<dbReference type="Proteomes" id="UP000619265">
    <property type="component" value="Unassembled WGS sequence"/>
</dbReference>
<proteinExistence type="predicted"/>
<evidence type="ECO:0000313" key="7">
    <source>
        <dbReference type="EMBL" id="KAF5463806.1"/>
    </source>
</evidence>
<name>A0A834CT46_JUGRE</name>
<evidence type="ECO:0000256" key="1">
    <source>
        <dbReference type="ARBA" id="ARBA00004123"/>
    </source>
</evidence>
<dbReference type="SMART" id="SM01019">
    <property type="entry name" value="B3"/>
    <property type="match status" value="1"/>
</dbReference>
<reference evidence="7" key="1">
    <citation type="submission" date="2015-10" db="EMBL/GenBank/DDBJ databases">
        <authorList>
            <person name="Martinez-Garcia P.J."/>
            <person name="Crepeau M.W."/>
            <person name="Puiu D."/>
            <person name="Gonzalez-Ibeas D."/>
            <person name="Whalen J."/>
            <person name="Stevens K."/>
            <person name="Paul R."/>
            <person name="Butterfield T."/>
            <person name="Britton M."/>
            <person name="Reagan R."/>
            <person name="Chakraborty S."/>
            <person name="Walawage S.L."/>
            <person name="Vasquez-Gross H.A."/>
            <person name="Cardeno C."/>
            <person name="Famula R."/>
            <person name="Pratt K."/>
            <person name="Kuruganti S."/>
            <person name="Aradhya M.K."/>
            <person name="Leslie C.A."/>
            <person name="Dandekar A.M."/>
            <person name="Salzberg S.L."/>
            <person name="Wegrzyn J.L."/>
            <person name="Langley C.H."/>
            <person name="Neale D.B."/>
        </authorList>
    </citation>
    <scope>NUCLEOTIDE SEQUENCE</scope>
    <source>
        <tissue evidence="7">Leaves</tissue>
    </source>
</reference>
<dbReference type="InterPro" id="IPR003340">
    <property type="entry name" value="B3_DNA-bd"/>
</dbReference>
<evidence type="ECO:0000256" key="3">
    <source>
        <dbReference type="ARBA" id="ARBA00023125"/>
    </source>
</evidence>
<feature type="non-terminal residue" evidence="7">
    <location>
        <position position="516"/>
    </location>
</feature>
<keyword evidence="3" id="KW-0238">DNA-binding</keyword>
<dbReference type="Gene3D" id="2.40.330.10">
    <property type="entry name" value="DNA-binding pseudobarrel domain"/>
    <property type="match status" value="1"/>
</dbReference>
<dbReference type="AlphaFoldDB" id="A0A834CT46"/>
<accession>A0A834CT46</accession>
<comment type="subcellular location">
    <subcellularLocation>
        <location evidence="1">Nucleus</location>
    </subcellularLocation>
</comment>
<evidence type="ECO:0000256" key="2">
    <source>
        <dbReference type="ARBA" id="ARBA00023015"/>
    </source>
</evidence>
<sequence>SPCLSCFEISVCLPGSCCTRIQFVCMDPEVWREGKEEKEGNAKHDTAEEMLLISTELDDVTLAELSKTPKSKRISWHSSCTGENRKAMDNKKERLSNIKKGNPESKIKHATSNQAAEKAILSSKQGKTLMDGRAVIRAEEIRSNLPPEYPSFVKSLVRSHVASCFWMGLPLAFCKAHLPDKDTPVILEDECGKQHELKYIAVKTGLSSGWRQFSVAHKLLEGDVLVFQLVEPTKFKVYIIRPNDLNEVDGTLGLLNLNSQTKLSGAGMGKATSSNPKRKLPKCLPIGIDDMKKKSGLPKSVPYLRQLAEQSQNDSTEEVVSEVMEDFKLSERVLKFEDIKSFLNFRILVDGMSIDSEFPDDIRKKYYKLCCSQNAFLHDRLVKGINYKLVAGIISETVNIAYAIKASNLTTSQGEFSTWDKTLLGFEHLGMDVKFLRSRLHSIASLANESESESYTRSYLEVRTERGSIENEMRNIEVKLSELKEACYGFGAYIDNMKSKAEIYELNLQGEVTAPW</sequence>
<dbReference type="EMBL" id="LIHL02000007">
    <property type="protein sequence ID" value="KAF5463806.1"/>
    <property type="molecule type" value="Genomic_DNA"/>
</dbReference>
<evidence type="ECO:0000259" key="6">
    <source>
        <dbReference type="PROSITE" id="PS50863"/>
    </source>
</evidence>
<comment type="caution">
    <text evidence="7">The sequence shown here is derived from an EMBL/GenBank/DDBJ whole genome shotgun (WGS) entry which is preliminary data.</text>
</comment>
<dbReference type="PANTHER" id="PTHR31391:SF135">
    <property type="entry name" value="B3 DOMAIN-CONTAINING PROTEIN OS01G0234100-LIKE ISOFORM X1"/>
    <property type="match status" value="1"/>
</dbReference>
<evidence type="ECO:0000256" key="5">
    <source>
        <dbReference type="ARBA" id="ARBA00023242"/>
    </source>
</evidence>
<evidence type="ECO:0000313" key="8">
    <source>
        <dbReference type="Proteomes" id="UP000619265"/>
    </source>
</evidence>
<keyword evidence="2" id="KW-0805">Transcription regulation</keyword>
<dbReference type="PANTHER" id="PTHR31391">
    <property type="entry name" value="B3 DOMAIN-CONTAINING PROTEIN OS11G0197600-RELATED"/>
    <property type="match status" value="1"/>
</dbReference>
<dbReference type="GO" id="GO:0003677">
    <property type="term" value="F:DNA binding"/>
    <property type="evidence" value="ECO:0007669"/>
    <property type="project" value="UniProtKB-KW"/>
</dbReference>
<protein>
    <recommendedName>
        <fullName evidence="6">TF-B3 domain-containing protein</fullName>
    </recommendedName>
</protein>
<reference evidence="7" key="2">
    <citation type="submission" date="2020-03" db="EMBL/GenBank/DDBJ databases">
        <title>Walnut 2.0.</title>
        <authorList>
            <person name="Marrano A."/>
            <person name="Britton M."/>
            <person name="Zimin A.V."/>
            <person name="Zaini P.A."/>
            <person name="Workman R."/>
            <person name="Puiu D."/>
            <person name="Bianco L."/>
            <person name="Allen B.J."/>
            <person name="Troggio M."/>
            <person name="Leslie C.A."/>
            <person name="Timp W."/>
            <person name="Dendekar A."/>
            <person name="Salzberg S.L."/>
            <person name="Neale D.B."/>
        </authorList>
    </citation>
    <scope>NUCLEOTIDE SEQUENCE</scope>
    <source>
        <tissue evidence="7">Leaves</tissue>
    </source>
</reference>
<keyword evidence="5" id="KW-0539">Nucleus</keyword>
<dbReference type="PROSITE" id="PS50863">
    <property type="entry name" value="B3"/>
    <property type="match status" value="1"/>
</dbReference>
<keyword evidence="4" id="KW-0804">Transcription</keyword>
<dbReference type="Gramene" id="Jr07_02100_p1">
    <property type="protein sequence ID" value="cds.Jr07_02100_p1"/>
    <property type="gene ID" value="Jr07_02100"/>
</dbReference>
<dbReference type="InterPro" id="IPR044837">
    <property type="entry name" value="REM16-like"/>
</dbReference>